<dbReference type="RefSeq" id="WP_161444298.1">
    <property type="nucleotide sequence ID" value="NZ_WXWW01000135.1"/>
</dbReference>
<evidence type="ECO:0000259" key="1">
    <source>
        <dbReference type="Pfam" id="PF03886"/>
    </source>
</evidence>
<dbReference type="Pfam" id="PF03886">
    <property type="entry name" value="ABC_trans_aux"/>
    <property type="match status" value="1"/>
</dbReference>
<feature type="domain" description="ABC-type transport auxiliary lipoprotein component" evidence="1">
    <location>
        <begin position="33"/>
        <end position="192"/>
    </location>
</feature>
<sequence length="208" mass="22824">MNFRHCLLSAVWLAGLVLTGCSSQPEESDITTYLLPQAPEQSAPALVTQQPILVISPVEMALHLTGTGLVYQTSNTAVVQAQQNLWAEDITRQLTRRISGDLRLKQSRYWPTELSAAIKTANVPRLQVRVNAFNGHFSGSAYFSGEWILTGQTGDLKTVQPFSFQVPLKEPGYSAQVDALSEAVNRLTTQIAQRMSAVTLYSGERSSL</sequence>
<reference evidence="2 3" key="1">
    <citation type="submission" date="2017-05" db="EMBL/GenBank/DDBJ databases">
        <title>High clonality and local adaptation shapes Vibrionaceae linages within an endangered oasis.</title>
        <authorList>
            <person name="Vazquez-Rosas-Landa M."/>
        </authorList>
    </citation>
    <scope>NUCLEOTIDE SEQUENCE [LARGE SCALE GENOMIC DNA]</scope>
    <source>
        <strain evidence="2 3">P46_P4S1P180</strain>
    </source>
</reference>
<dbReference type="SUPFAM" id="SSF159594">
    <property type="entry name" value="XCC0632-like"/>
    <property type="match status" value="1"/>
</dbReference>
<dbReference type="InterPro" id="IPR005586">
    <property type="entry name" value="ABC_trans_aux"/>
</dbReference>
<dbReference type="AlphaFoldDB" id="A0A7X4WAQ9"/>
<proteinExistence type="predicted"/>
<accession>A0A7X4WAQ9</accession>
<gene>
    <name evidence="2" type="ORF">CAG72_08735</name>
</gene>
<dbReference type="Proteomes" id="UP000465712">
    <property type="component" value="Unassembled WGS sequence"/>
</dbReference>
<dbReference type="PROSITE" id="PS51257">
    <property type="entry name" value="PROKAR_LIPOPROTEIN"/>
    <property type="match status" value="1"/>
</dbReference>
<name>A0A7X4WAQ9_9GAMM</name>
<evidence type="ECO:0000313" key="3">
    <source>
        <dbReference type="Proteomes" id="UP000465712"/>
    </source>
</evidence>
<dbReference type="Gene3D" id="3.40.50.10610">
    <property type="entry name" value="ABC-type transport auxiliary lipoprotein component"/>
    <property type="match status" value="1"/>
</dbReference>
<comment type="caution">
    <text evidence="2">The sequence shown here is derived from an EMBL/GenBank/DDBJ whole genome shotgun (WGS) entry which is preliminary data.</text>
</comment>
<protein>
    <recommendedName>
        <fullName evidence="1">ABC-type transport auxiliary lipoprotein component domain-containing protein</fullName>
    </recommendedName>
</protein>
<evidence type="ECO:0000313" key="2">
    <source>
        <dbReference type="EMBL" id="NAW65301.1"/>
    </source>
</evidence>
<dbReference type="EMBL" id="WXWW01000135">
    <property type="protein sequence ID" value="NAW65301.1"/>
    <property type="molecule type" value="Genomic_DNA"/>
</dbReference>
<organism evidence="2 3">
    <name type="scientific">Photobacterium halotolerans</name>
    <dbReference type="NCBI Taxonomy" id="265726"/>
    <lineage>
        <taxon>Bacteria</taxon>
        <taxon>Pseudomonadati</taxon>
        <taxon>Pseudomonadota</taxon>
        <taxon>Gammaproteobacteria</taxon>
        <taxon>Vibrionales</taxon>
        <taxon>Vibrionaceae</taxon>
        <taxon>Photobacterium</taxon>
    </lineage>
</organism>